<dbReference type="AlphaFoldDB" id="A0A2P2PPT2"/>
<proteinExistence type="predicted"/>
<organism evidence="2">
    <name type="scientific">Rhizophora mucronata</name>
    <name type="common">Asiatic mangrove</name>
    <dbReference type="NCBI Taxonomy" id="61149"/>
    <lineage>
        <taxon>Eukaryota</taxon>
        <taxon>Viridiplantae</taxon>
        <taxon>Streptophyta</taxon>
        <taxon>Embryophyta</taxon>
        <taxon>Tracheophyta</taxon>
        <taxon>Spermatophyta</taxon>
        <taxon>Magnoliopsida</taxon>
        <taxon>eudicotyledons</taxon>
        <taxon>Gunneridae</taxon>
        <taxon>Pentapetalae</taxon>
        <taxon>rosids</taxon>
        <taxon>fabids</taxon>
        <taxon>Malpighiales</taxon>
        <taxon>Rhizophoraceae</taxon>
        <taxon>Rhizophora</taxon>
    </lineage>
</organism>
<keyword evidence="1" id="KW-0472">Membrane</keyword>
<keyword evidence="1" id="KW-1133">Transmembrane helix</keyword>
<protein>
    <submittedName>
        <fullName evidence="2">Uncharacterized protein</fullName>
    </submittedName>
</protein>
<accession>A0A2P2PPT2</accession>
<evidence type="ECO:0000256" key="1">
    <source>
        <dbReference type="SAM" id="Phobius"/>
    </source>
</evidence>
<keyword evidence="1" id="KW-0812">Transmembrane</keyword>
<feature type="transmembrane region" description="Helical" evidence="1">
    <location>
        <begin position="7"/>
        <end position="26"/>
    </location>
</feature>
<sequence>MMIRRRFLCPLSMSILRFQLIFPFIIV</sequence>
<dbReference type="EMBL" id="GGEC01076278">
    <property type="protein sequence ID" value="MBX56762.1"/>
    <property type="molecule type" value="Transcribed_RNA"/>
</dbReference>
<evidence type="ECO:0000313" key="2">
    <source>
        <dbReference type="EMBL" id="MBX56762.1"/>
    </source>
</evidence>
<name>A0A2P2PPT2_RHIMU</name>
<reference evidence="2" key="1">
    <citation type="submission" date="2018-02" db="EMBL/GenBank/DDBJ databases">
        <title>Rhizophora mucronata_Transcriptome.</title>
        <authorList>
            <person name="Meera S.P."/>
            <person name="Sreeshan A."/>
            <person name="Augustine A."/>
        </authorList>
    </citation>
    <scope>NUCLEOTIDE SEQUENCE</scope>
    <source>
        <tissue evidence="2">Leaf</tissue>
    </source>
</reference>